<dbReference type="CDD" id="cd00067">
    <property type="entry name" value="GAL4"/>
    <property type="match status" value="1"/>
</dbReference>
<reference evidence="7" key="3">
    <citation type="submission" date="2017-01" db="UniProtKB">
        <authorList>
            <consortium name="EnsemblFungi"/>
        </authorList>
    </citation>
    <scope>IDENTIFICATION</scope>
    <source>
        <strain evidence="7">PH-1 / ATCC MYA-4620 / FGSC 9075 / NRRL 31084</strain>
    </source>
</reference>
<feature type="domain" description="Zn(2)-C6 fungal-type" evidence="6">
    <location>
        <begin position="25"/>
        <end position="55"/>
    </location>
</feature>
<dbReference type="EnsemblFungi" id="CEF83434">
    <property type="protein sequence ID" value="CEF83434"/>
    <property type="gene ID" value="FGRRES_09075_M"/>
</dbReference>
<dbReference type="GO" id="GO:0003677">
    <property type="term" value="F:DNA binding"/>
    <property type="evidence" value="ECO:0007669"/>
    <property type="project" value="InterPro"/>
</dbReference>
<dbReference type="GO" id="GO:0006351">
    <property type="term" value="P:DNA-templated transcription"/>
    <property type="evidence" value="ECO:0007669"/>
    <property type="project" value="InterPro"/>
</dbReference>
<reference evidence="7" key="2">
    <citation type="journal article" date="2010" name="Nature">
        <title>Comparative genomics reveals mobile pathogenicity chromosomes in Fusarium.</title>
        <authorList>
            <person name="Ma L.J."/>
            <person name="van der Does H.C."/>
            <person name="Borkovich K.A."/>
            <person name="Coleman J.J."/>
            <person name="Daboussi M.J."/>
            <person name="Di Pietro A."/>
            <person name="Dufresne M."/>
            <person name="Freitag M."/>
            <person name="Grabherr M."/>
            <person name="Henrissat B."/>
            <person name="Houterman P.M."/>
            <person name="Kang S."/>
            <person name="Shim W.B."/>
            <person name="Woloshuk C."/>
            <person name="Xie X."/>
            <person name="Xu J.R."/>
            <person name="Antoniw J."/>
            <person name="Baker S.E."/>
            <person name="Bluhm B.H."/>
            <person name="Breakspear A."/>
            <person name="Brown D.W."/>
            <person name="Butchko R.A."/>
            <person name="Chapman S."/>
            <person name="Coulson R."/>
            <person name="Coutinho P.M."/>
            <person name="Danchin E.G."/>
            <person name="Diener A."/>
            <person name="Gale L.R."/>
            <person name="Gardiner D.M."/>
            <person name="Goff S."/>
            <person name="Hammond-Kosack K.E."/>
            <person name="Hilburn K."/>
            <person name="Hua-Van A."/>
            <person name="Jonkers W."/>
            <person name="Kazan K."/>
            <person name="Kodira C.D."/>
            <person name="Koehrsen M."/>
            <person name="Kumar L."/>
            <person name="Lee Y.H."/>
            <person name="Li L."/>
            <person name="Manners J.M."/>
            <person name="Miranda-Saavedra D."/>
            <person name="Mukherjee M."/>
            <person name="Park G."/>
            <person name="Park J."/>
            <person name="Park S.Y."/>
            <person name="Proctor R.H."/>
            <person name="Regev A."/>
            <person name="Ruiz-Roldan M.C."/>
            <person name="Sain D."/>
            <person name="Sakthikumar S."/>
            <person name="Sykes S."/>
            <person name="Schwartz D.C."/>
            <person name="Turgeon B.G."/>
            <person name="Wapinski I."/>
            <person name="Yoder O."/>
            <person name="Young S."/>
            <person name="Zeng Q."/>
            <person name="Zhou S."/>
            <person name="Galagan J."/>
            <person name="Cuomo C.A."/>
            <person name="Kistler H.C."/>
            <person name="Rep M."/>
        </authorList>
    </citation>
    <scope>GENOME REANNOTATION</scope>
    <source>
        <strain evidence="7">PH-1 / ATCC MYA-4620 / FGSC 9075 / NRRL 31084</strain>
    </source>
</reference>
<dbReference type="InterPro" id="IPR050815">
    <property type="entry name" value="TF_fung"/>
</dbReference>
<dbReference type="InterPro" id="IPR007219">
    <property type="entry name" value="XnlR_reg_dom"/>
</dbReference>
<organism evidence="7">
    <name type="scientific">Gibberella zeae (strain ATCC MYA-4620 / CBS 123657 / FGSC 9075 / NRRL 31084 / PH-1)</name>
    <name type="common">Wheat head blight fungus</name>
    <name type="synonym">Fusarium graminearum</name>
    <dbReference type="NCBI Taxonomy" id="229533"/>
    <lineage>
        <taxon>Eukaryota</taxon>
        <taxon>Fungi</taxon>
        <taxon>Dikarya</taxon>
        <taxon>Ascomycota</taxon>
        <taxon>Pezizomycotina</taxon>
        <taxon>Sordariomycetes</taxon>
        <taxon>Hypocreomycetidae</taxon>
        <taxon>Hypocreales</taxon>
        <taxon>Nectriaceae</taxon>
        <taxon>Fusarium</taxon>
    </lineage>
</organism>
<keyword evidence="4" id="KW-0804">Transcription</keyword>
<dbReference type="GO" id="GO:0005634">
    <property type="term" value="C:nucleus"/>
    <property type="evidence" value="ECO:0007669"/>
    <property type="project" value="UniProtKB-SubCell"/>
</dbReference>
<evidence type="ECO:0000313" key="7">
    <source>
        <dbReference type="EnsemblFungi" id="CEF83434"/>
    </source>
</evidence>
<dbReference type="PANTHER" id="PTHR47338:SF16">
    <property type="entry name" value="TRANSCRIPTION FACTOR, PUTATIVE (AFU_ORTHOLOGUE AFUA_2G09360)-RELATED"/>
    <property type="match status" value="1"/>
</dbReference>
<gene>
    <name evidence="7" type="primary">FG09075.1</name>
</gene>
<dbReference type="InterPro" id="IPR036864">
    <property type="entry name" value="Zn2-C6_fun-type_DNA-bd_sf"/>
</dbReference>
<dbReference type="EMBL" id="HG970335">
    <property type="status" value="NOT_ANNOTATED_CDS"/>
    <property type="molecule type" value="Genomic_DNA"/>
</dbReference>
<dbReference type="GO" id="GO:0008270">
    <property type="term" value="F:zinc ion binding"/>
    <property type="evidence" value="ECO:0007669"/>
    <property type="project" value="InterPro"/>
</dbReference>
<evidence type="ECO:0000256" key="4">
    <source>
        <dbReference type="ARBA" id="ARBA00023163"/>
    </source>
</evidence>
<accession>A0A098DPZ8</accession>
<dbReference type="Pfam" id="PF00172">
    <property type="entry name" value="Zn_clus"/>
    <property type="match status" value="1"/>
</dbReference>
<sequence>MLKLNLLYTYRCICIYHQRMRPPKACINCRTAKRRCDRTDDSSCQPCMTRNIPCSGNPDNKSTTTRPLAPYPPFNIREEEIYLVDLYFRFIHNSPHSLFHEPTFKASVAKGTVSKPVLLAMMGMSARFAAQPDTVARGPMYRAEATKSLKDDLEHICLENIQACILVGNNFFGEGDAGVESLYFGLASRMAQILKLGVCDDADDGVTREVKRRIFWTCFIIDTWASGGSNISRQFKWQNAHPRAPIDEEVFFRMKAGDPDIPDSQWKPGLWGYMVNLVEIYTEIQNFHQDLADTTEWDEALIEDTVQHLENKLVTFENAIGTSLAFSRENLATFVERGLGRVFVAFHLGYHHYYTLLFYHYLDRRRPQTRNSNKYSESCKAHAIVVCEVLKASREVPGAEALYNIVGHVTIVSSSVLLHTFMFGDTHELEASRARLGSNLESLVQLRRYWPSVERMINRLVVFQRCCINSMNVESYRFDKWMVKFLIAHSLALEDKVDEGWPSPYSEPSYRDVQIERGLITQAMITDIQRYNVGSNFT</sequence>
<evidence type="ECO:0000256" key="1">
    <source>
        <dbReference type="ARBA" id="ARBA00004123"/>
    </source>
</evidence>
<name>A0A098DPZ8_GIBZE</name>
<dbReference type="SUPFAM" id="SSF57701">
    <property type="entry name" value="Zn2/Cys6 DNA-binding domain"/>
    <property type="match status" value="1"/>
</dbReference>
<dbReference type="InterPro" id="IPR001138">
    <property type="entry name" value="Zn2Cys6_DnaBD"/>
</dbReference>
<comment type="subcellular location">
    <subcellularLocation>
        <location evidence="1">Nucleus</location>
    </subcellularLocation>
</comment>
<keyword evidence="3" id="KW-0805">Transcription regulation</keyword>
<reference evidence="7" key="1">
    <citation type="journal article" date="2007" name="Science">
        <title>The Fusarium graminearum genome reveals a link between localized polymorphism and pathogen specialization.</title>
        <authorList>
            <person name="Cuomo C.A."/>
            <person name="Gueldener U."/>
            <person name="Xu J.-R."/>
            <person name="Trail F."/>
            <person name="Turgeon B.G."/>
            <person name="Di Pietro A."/>
            <person name="Walton J.D."/>
            <person name="Ma L.-J."/>
            <person name="Baker S.E."/>
            <person name="Rep M."/>
            <person name="Adam G."/>
            <person name="Antoniw J."/>
            <person name="Baldwin T."/>
            <person name="Calvo S.E."/>
            <person name="Chang Y.-L."/>
            <person name="DeCaprio D."/>
            <person name="Gale L.R."/>
            <person name="Gnerre S."/>
            <person name="Goswami R.S."/>
            <person name="Hammond-Kosack K."/>
            <person name="Harris L.J."/>
            <person name="Hilburn K."/>
            <person name="Kennell J.C."/>
            <person name="Kroken S."/>
            <person name="Magnuson J.K."/>
            <person name="Mannhaupt G."/>
            <person name="Mauceli E.W."/>
            <person name="Mewes H.-W."/>
            <person name="Mitterbauer R."/>
            <person name="Muehlbauer G."/>
            <person name="Muensterkoetter M."/>
            <person name="Nelson D."/>
            <person name="O'Donnell K."/>
            <person name="Ouellet T."/>
            <person name="Qi W."/>
            <person name="Quesneville H."/>
            <person name="Roncero M.I.G."/>
            <person name="Seong K.-Y."/>
            <person name="Tetko I.V."/>
            <person name="Urban M."/>
            <person name="Waalwijk C."/>
            <person name="Ward T.J."/>
            <person name="Yao J."/>
            <person name="Birren B.W."/>
            <person name="Kistler H.C."/>
        </authorList>
    </citation>
    <scope>NUCLEOTIDE SEQUENCE [LARGE SCALE GENOMIC DNA]</scope>
    <source>
        <strain evidence="7">PH-1 / ATCC MYA-4620 / FGSC 9075 / NRRL 31084</strain>
    </source>
</reference>
<dbReference type="Gene3D" id="4.10.240.10">
    <property type="entry name" value="Zn(2)-C6 fungal-type DNA-binding domain"/>
    <property type="match status" value="1"/>
</dbReference>
<evidence type="ECO:0000256" key="5">
    <source>
        <dbReference type="ARBA" id="ARBA00023242"/>
    </source>
</evidence>
<keyword evidence="5" id="KW-0539">Nucleus</keyword>
<evidence type="ECO:0000256" key="2">
    <source>
        <dbReference type="ARBA" id="ARBA00022723"/>
    </source>
</evidence>
<dbReference type="AlphaFoldDB" id="A0A098DPZ8"/>
<dbReference type="SMART" id="SM00066">
    <property type="entry name" value="GAL4"/>
    <property type="match status" value="1"/>
</dbReference>
<dbReference type="Pfam" id="PF04082">
    <property type="entry name" value="Fungal_trans"/>
    <property type="match status" value="1"/>
</dbReference>
<dbReference type="PROSITE" id="PS50048">
    <property type="entry name" value="ZN2_CY6_FUNGAL_2"/>
    <property type="match status" value="1"/>
</dbReference>
<protein>
    <recommendedName>
        <fullName evidence="6">Zn(2)-C6 fungal-type domain-containing protein</fullName>
    </recommendedName>
</protein>
<keyword evidence="2" id="KW-0479">Metal-binding</keyword>
<dbReference type="PANTHER" id="PTHR47338">
    <property type="entry name" value="ZN(II)2CYS6 TRANSCRIPTION FACTOR (EUROFUNG)-RELATED"/>
    <property type="match status" value="1"/>
</dbReference>
<dbReference type="PROSITE" id="PS00463">
    <property type="entry name" value="ZN2_CY6_FUNGAL_1"/>
    <property type="match status" value="1"/>
</dbReference>
<accession>A0A0E0SAH1</accession>
<dbReference type="CDD" id="cd12148">
    <property type="entry name" value="fungal_TF_MHR"/>
    <property type="match status" value="1"/>
</dbReference>
<dbReference type="GO" id="GO:0000981">
    <property type="term" value="F:DNA-binding transcription factor activity, RNA polymerase II-specific"/>
    <property type="evidence" value="ECO:0007669"/>
    <property type="project" value="InterPro"/>
</dbReference>
<evidence type="ECO:0000259" key="6">
    <source>
        <dbReference type="PROSITE" id="PS50048"/>
    </source>
</evidence>
<proteinExistence type="predicted"/>
<evidence type="ECO:0000256" key="3">
    <source>
        <dbReference type="ARBA" id="ARBA00023015"/>
    </source>
</evidence>